<reference evidence="2" key="2">
    <citation type="submission" date="2015-01" db="EMBL/GenBank/DDBJ databases">
        <title>Evolutionary Origins and Diversification of the Mycorrhizal Mutualists.</title>
        <authorList>
            <consortium name="DOE Joint Genome Institute"/>
            <consortium name="Mycorrhizal Genomics Consortium"/>
            <person name="Kohler A."/>
            <person name="Kuo A."/>
            <person name="Nagy L.G."/>
            <person name="Floudas D."/>
            <person name="Copeland A."/>
            <person name="Barry K.W."/>
            <person name="Cichocki N."/>
            <person name="Veneault-Fourrey C."/>
            <person name="LaButti K."/>
            <person name="Lindquist E.A."/>
            <person name="Lipzen A."/>
            <person name="Lundell T."/>
            <person name="Morin E."/>
            <person name="Murat C."/>
            <person name="Riley R."/>
            <person name="Ohm R."/>
            <person name="Sun H."/>
            <person name="Tunlid A."/>
            <person name="Henrissat B."/>
            <person name="Grigoriev I.V."/>
            <person name="Hibbett D.S."/>
            <person name="Martin F."/>
        </authorList>
    </citation>
    <scope>NUCLEOTIDE SEQUENCE [LARGE SCALE GENOMIC DNA]</scope>
    <source>
        <strain evidence="2">ATCC 200175</strain>
    </source>
</reference>
<keyword evidence="2" id="KW-1185">Reference proteome</keyword>
<evidence type="ECO:0000313" key="2">
    <source>
        <dbReference type="Proteomes" id="UP000053647"/>
    </source>
</evidence>
<evidence type="ECO:0000313" key="1">
    <source>
        <dbReference type="EMBL" id="KIJ09357.1"/>
    </source>
</evidence>
<accession>A0A0C9TNE1</accession>
<dbReference type="Proteomes" id="UP000053647">
    <property type="component" value="Unassembled WGS sequence"/>
</dbReference>
<dbReference type="OrthoDB" id="3187773at2759"/>
<proteinExistence type="predicted"/>
<dbReference type="EMBL" id="KN819471">
    <property type="protein sequence ID" value="KIJ09357.1"/>
    <property type="molecule type" value="Genomic_DNA"/>
</dbReference>
<dbReference type="HOGENOM" id="CLU_006344_16_0_1"/>
<organism evidence="1 2">
    <name type="scientific">Paxillus involutus ATCC 200175</name>
    <dbReference type="NCBI Taxonomy" id="664439"/>
    <lineage>
        <taxon>Eukaryota</taxon>
        <taxon>Fungi</taxon>
        <taxon>Dikarya</taxon>
        <taxon>Basidiomycota</taxon>
        <taxon>Agaricomycotina</taxon>
        <taxon>Agaricomycetes</taxon>
        <taxon>Agaricomycetidae</taxon>
        <taxon>Boletales</taxon>
        <taxon>Paxilineae</taxon>
        <taxon>Paxillaceae</taxon>
        <taxon>Paxillus</taxon>
    </lineage>
</organism>
<name>A0A0C9TNE1_PAXIN</name>
<dbReference type="AlphaFoldDB" id="A0A0C9TNE1"/>
<feature type="non-terminal residue" evidence="1">
    <location>
        <position position="1"/>
    </location>
</feature>
<protein>
    <submittedName>
        <fullName evidence="1">Uncharacterized protein</fullName>
    </submittedName>
</protein>
<reference evidence="1 2" key="1">
    <citation type="submission" date="2014-06" db="EMBL/GenBank/DDBJ databases">
        <authorList>
            <consortium name="DOE Joint Genome Institute"/>
            <person name="Kuo A."/>
            <person name="Kohler A."/>
            <person name="Nagy L.G."/>
            <person name="Floudas D."/>
            <person name="Copeland A."/>
            <person name="Barry K.W."/>
            <person name="Cichocki N."/>
            <person name="Veneault-Fourrey C."/>
            <person name="LaButti K."/>
            <person name="Lindquist E.A."/>
            <person name="Lipzen A."/>
            <person name="Lundell T."/>
            <person name="Morin E."/>
            <person name="Murat C."/>
            <person name="Sun H."/>
            <person name="Tunlid A."/>
            <person name="Henrissat B."/>
            <person name="Grigoriev I.V."/>
            <person name="Hibbett D.S."/>
            <person name="Martin F."/>
            <person name="Nordberg H.P."/>
            <person name="Cantor M.N."/>
            <person name="Hua S.X."/>
        </authorList>
    </citation>
    <scope>NUCLEOTIDE SEQUENCE [LARGE SCALE GENOMIC DNA]</scope>
    <source>
        <strain evidence="1 2">ATCC 200175</strain>
    </source>
</reference>
<gene>
    <name evidence="1" type="ORF">PAXINDRAFT_87547</name>
</gene>
<sequence length="143" mass="16069">RKIICSTPSWRHGPARRDCVFVNLASTTAGMRGMSIARVLLFLAFDHDQTECPCALVQWFNTIGNEPDEDTSMWVVEPSYNPDRSPQLAIIYADTIVCAAHLLPVFASDQFIPKSVNLHNALNAFNLFYVNKFADHHTFELVG</sequence>